<dbReference type="KEGG" id="dez:DKM44_02385"/>
<feature type="transmembrane region" description="Helical" evidence="2">
    <location>
        <begin position="6"/>
        <end position="26"/>
    </location>
</feature>
<accession>A0A2Z3JBA2</accession>
<protein>
    <submittedName>
        <fullName evidence="3">Uncharacterized protein</fullName>
    </submittedName>
</protein>
<keyword evidence="2" id="KW-0812">Transmembrane</keyword>
<reference evidence="3 4" key="1">
    <citation type="submission" date="2018-05" db="EMBL/GenBank/DDBJ databases">
        <title>Complete Genome Sequence of Deinococcus sp. strain 17bor-2.</title>
        <authorList>
            <person name="Srinivasan S."/>
        </authorList>
    </citation>
    <scope>NUCLEOTIDE SEQUENCE [LARGE SCALE GENOMIC DNA]</scope>
    <source>
        <strain evidence="3 4">17bor-2</strain>
    </source>
</reference>
<keyword evidence="2" id="KW-1133">Transmembrane helix</keyword>
<dbReference type="AlphaFoldDB" id="A0A2Z3JBA2"/>
<keyword evidence="4" id="KW-1185">Reference proteome</keyword>
<gene>
    <name evidence="3" type="ORF">DKM44_02385</name>
</gene>
<dbReference type="EMBL" id="CP029494">
    <property type="protein sequence ID" value="AWN22225.1"/>
    <property type="molecule type" value="Genomic_DNA"/>
</dbReference>
<feature type="coiled-coil region" evidence="1">
    <location>
        <begin position="34"/>
        <end position="68"/>
    </location>
</feature>
<evidence type="ECO:0000313" key="3">
    <source>
        <dbReference type="EMBL" id="AWN22225.1"/>
    </source>
</evidence>
<name>A0A2Z3JBA2_9DEIO</name>
<evidence type="ECO:0000313" key="4">
    <source>
        <dbReference type="Proteomes" id="UP000245368"/>
    </source>
</evidence>
<evidence type="ECO:0000256" key="2">
    <source>
        <dbReference type="SAM" id="Phobius"/>
    </source>
</evidence>
<dbReference type="RefSeq" id="WP_109825095.1">
    <property type="nucleotide sequence ID" value="NZ_CP029494.1"/>
</dbReference>
<evidence type="ECO:0000256" key="1">
    <source>
        <dbReference type="SAM" id="Coils"/>
    </source>
</evidence>
<keyword evidence="2" id="KW-0472">Membrane</keyword>
<proteinExistence type="predicted"/>
<dbReference type="Proteomes" id="UP000245368">
    <property type="component" value="Chromosome"/>
</dbReference>
<sequence>MNVGAGEIAGWLTAGVTLLISALTLISKNKGDSFTRTEAERARLDSENKSLKAQIDALKEKLNACEDMKHRYTVLIEFLGDILSNAYTLDWIKIRAQSLKDREKP</sequence>
<organism evidence="3 4">
    <name type="scientific">Deinococcus irradiatisoli</name>
    <dbReference type="NCBI Taxonomy" id="2202254"/>
    <lineage>
        <taxon>Bacteria</taxon>
        <taxon>Thermotogati</taxon>
        <taxon>Deinococcota</taxon>
        <taxon>Deinococci</taxon>
        <taxon>Deinococcales</taxon>
        <taxon>Deinococcaceae</taxon>
        <taxon>Deinococcus</taxon>
    </lineage>
</organism>
<keyword evidence="1" id="KW-0175">Coiled coil</keyword>
<dbReference type="OrthoDB" id="71070at2"/>